<protein>
    <recommendedName>
        <fullName evidence="3">Reverse transcriptase domain-containing protein</fullName>
    </recommendedName>
</protein>
<keyword evidence="2" id="KW-1185">Reference proteome</keyword>
<organism evidence="1">
    <name type="scientific">Absidia glauca</name>
    <name type="common">Pin mould</name>
    <dbReference type="NCBI Taxonomy" id="4829"/>
    <lineage>
        <taxon>Eukaryota</taxon>
        <taxon>Fungi</taxon>
        <taxon>Fungi incertae sedis</taxon>
        <taxon>Mucoromycota</taxon>
        <taxon>Mucoromycotina</taxon>
        <taxon>Mucoromycetes</taxon>
        <taxon>Mucorales</taxon>
        <taxon>Cunninghamellaceae</taxon>
        <taxon>Absidia</taxon>
    </lineage>
</organism>
<dbReference type="OrthoDB" id="2272737at2759"/>
<sequence>MSIQCQCDLSRAETKRNEAKGKCEHWSKDGRDGEKDRYTSSPALKSGCVIKVVDVMVCHVDGKRSLAPACFWTKRRLTIVCTPLVFGRSYGGNGSSDGFCGLEQESLLQQQDQGEHTRPFYKRTNDIAQQRGLRQGDPLSPLLINLALEPSLLSIQNDPVFQGHTAAFASSRPTPLQRGSGTAPFVNPEWSSLPGVCLLTGGFASRMPSALKCMDYADDVCIFLSNPADFTRLHDHIQAYTTGVQCPLQSTQDRSLCSKWVDDTTIGATFSTTTPSIATIIDSLRLDFATSASTCAIRIIIASRWSNICWKSSSRRSRSTLSFY</sequence>
<dbReference type="Proteomes" id="UP000078561">
    <property type="component" value="Unassembled WGS sequence"/>
</dbReference>
<evidence type="ECO:0000313" key="1">
    <source>
        <dbReference type="EMBL" id="SAL97636.1"/>
    </source>
</evidence>
<reference evidence="1" key="1">
    <citation type="submission" date="2016-04" db="EMBL/GenBank/DDBJ databases">
        <authorList>
            <person name="Evans L.H."/>
            <person name="Alamgir A."/>
            <person name="Owens N."/>
            <person name="Weber N.D."/>
            <person name="Virtaneva K."/>
            <person name="Barbian K."/>
            <person name="Babar A."/>
            <person name="Rosenke K."/>
        </authorList>
    </citation>
    <scope>NUCLEOTIDE SEQUENCE [LARGE SCALE GENOMIC DNA]</scope>
    <source>
        <strain evidence="1">CBS 101.48</strain>
    </source>
</reference>
<evidence type="ECO:0008006" key="3">
    <source>
        <dbReference type="Google" id="ProtNLM"/>
    </source>
</evidence>
<dbReference type="AlphaFoldDB" id="A0A168LWU7"/>
<name>A0A168LWU7_ABSGL</name>
<dbReference type="EMBL" id="LT551876">
    <property type="protein sequence ID" value="SAL97636.1"/>
    <property type="molecule type" value="Genomic_DNA"/>
</dbReference>
<accession>A0A168LWU7</accession>
<gene>
    <name evidence="1" type="primary">ABSGL_03141.1 scaffold 4229</name>
</gene>
<evidence type="ECO:0000313" key="2">
    <source>
        <dbReference type="Proteomes" id="UP000078561"/>
    </source>
</evidence>
<proteinExistence type="predicted"/>
<dbReference type="InParanoid" id="A0A168LWU7"/>